<gene>
    <name evidence="2" type="ORF">P3T76_009824</name>
</gene>
<dbReference type="Proteomes" id="UP001259832">
    <property type="component" value="Unassembled WGS sequence"/>
</dbReference>
<evidence type="ECO:0000256" key="1">
    <source>
        <dbReference type="SAM" id="MobiDB-lite"/>
    </source>
</evidence>
<evidence type="ECO:0000313" key="2">
    <source>
        <dbReference type="EMBL" id="KAK1937046.1"/>
    </source>
</evidence>
<dbReference type="PANTHER" id="PTHR28608">
    <property type="entry name" value="INTEGRATOR COMPLEX SUBUNIT 2"/>
    <property type="match status" value="1"/>
</dbReference>
<name>A0AAD9GEI9_9STRA</name>
<accession>A0AAD9GEI9</accession>
<comment type="caution">
    <text evidence="2">The sequence shown here is derived from an EMBL/GenBank/DDBJ whole genome shotgun (WGS) entry which is preliminary data.</text>
</comment>
<reference evidence="2" key="1">
    <citation type="submission" date="2023-08" db="EMBL/GenBank/DDBJ databases">
        <title>Reference Genome Resource for the Citrus Pathogen Phytophthora citrophthora.</title>
        <authorList>
            <person name="Moller H."/>
            <person name="Coetzee B."/>
            <person name="Rose L.J."/>
            <person name="Van Niekerk J.M."/>
        </authorList>
    </citation>
    <scope>NUCLEOTIDE SEQUENCE</scope>
    <source>
        <strain evidence="2">STE-U-9442</strain>
    </source>
</reference>
<dbReference type="PANTHER" id="PTHR28608:SF1">
    <property type="entry name" value="INTEGRATOR COMPLEX SUBUNIT 2"/>
    <property type="match status" value="1"/>
</dbReference>
<dbReference type="InterPro" id="IPR029321">
    <property type="entry name" value="INTS2"/>
</dbReference>
<proteinExistence type="predicted"/>
<sequence length="1252" mass="136496">MNTSAVDRDGDESMAVPVPPGPFCPTASPQSLPSRLLSIVAAGELPTLPTDDDTDDVLTPFLPLLSRLQSSRRLSCPPHSLPKATALDATLLRVEETSKWRQYAHVFTHLAPSRLQTTISPNDEAAFRRFEGGSAEGRVLIILCEWLLAAPGSLESSELLMNEIYQEDVAAILVYTLASTKLQNQQRAALNPLGIKAMARKALRVPVGPVLLSRLAVNDPSNVEQLMDAVVAVAVETTRGKTTAEQEQDALRGSLHVLENARRTCMQLAKLTPLYAARLREKLSVQTSSLHCAAMTFELLTTCTDKKDVSVFMYQWLKRDGAPGSALRTYVQHATRDTTATDEFFLDAVAHLTKIRGILLDTLDATSRYEVTAALGACVGLQVLGSFPLTEPERTRLLQSIDKLASTSASSRAISLGFIVVVLVWYPLAPALSKAPGQRDEHTKVTVTLSQQVLVSLFQARDAGAGPLFVVSAVLFYTKAPALVPFLASVIGFDGENCNAASTSAAGPGIQVQQALRAEYLHVFGDVVLKPVLTENLLARQVLTFPPATRVSALDAVSSGHGQHEFTLRGLHGLLCEKSFLRHHHAHRLESWLATQVGEQAALPVHPLLVSLLLEWIENYVMAFEYPIAQAPRRLQLSIVPLRSSTLVKWLSVPSLGRTYDPKKRQDHELVWARGVLGLTYALQFNQRLRHATMVPGSKLSSLVSTSSVASGASVSGALGPGADVCLHYDLSAFPLRNIATQAITHGDQGGAFEYVAPTLMKLMMEEYPQLFDAATTSVPSGSTLQLIPLASGPQDSVERDLTSSWFRSRRKCGELPDIRVVEAPASWTAVKARLLELQSAPIEVATRELSELVDSFLPYAVVSSEKSPARCRQLAAFCSQVASLYELRVRRENGADISLLMRLVHALCFPDALWRQQQAQTHRGATLQLMTYMQVLEEPFRLVDDAHEGVFGQPALLRVLLGLVRDVRAAANVHVVKCDPNLVSAEGMPASSSTTTSVQQHQLLQDCLVIHGLLKRLLSLTSKSSDDEVVEETQLLICSLVNELLVADAEISSSPPRLLLAVHTQGYDVSLVPTLVAKVPAMKLLWDHWMAATSSSASSSRSATPGTKPLMEFVAEGAEKDLPKWRFRLRVVLSLCTSYLSGSRQSAAMQQALRVVWNRIRNGVGSSGESSARYSNFLGEVLPWIVDACSQNADLSGELVHFLLKLQRQQQSGSSSSKGRDVRRVATEAPGKPQELEHVLRETYASLLQQI</sequence>
<evidence type="ECO:0000313" key="3">
    <source>
        <dbReference type="Proteomes" id="UP001259832"/>
    </source>
</evidence>
<protein>
    <submittedName>
        <fullName evidence="2">Uncharacterized protein</fullName>
    </submittedName>
</protein>
<organism evidence="2 3">
    <name type="scientific">Phytophthora citrophthora</name>
    <dbReference type="NCBI Taxonomy" id="4793"/>
    <lineage>
        <taxon>Eukaryota</taxon>
        <taxon>Sar</taxon>
        <taxon>Stramenopiles</taxon>
        <taxon>Oomycota</taxon>
        <taxon>Peronosporomycetes</taxon>
        <taxon>Peronosporales</taxon>
        <taxon>Peronosporaceae</taxon>
        <taxon>Phytophthora</taxon>
    </lineage>
</organism>
<dbReference type="EMBL" id="JASMQC010000020">
    <property type="protein sequence ID" value="KAK1937046.1"/>
    <property type="molecule type" value="Genomic_DNA"/>
</dbReference>
<keyword evidence="3" id="KW-1185">Reference proteome</keyword>
<dbReference type="GO" id="GO:0032039">
    <property type="term" value="C:integrator complex"/>
    <property type="evidence" value="ECO:0007669"/>
    <property type="project" value="InterPro"/>
</dbReference>
<feature type="region of interest" description="Disordered" evidence="1">
    <location>
        <begin position="1"/>
        <end position="29"/>
    </location>
</feature>
<feature type="region of interest" description="Disordered" evidence="1">
    <location>
        <begin position="1212"/>
        <end position="1234"/>
    </location>
</feature>
<dbReference type="GO" id="GO:0034472">
    <property type="term" value="P:snRNA 3'-end processing"/>
    <property type="evidence" value="ECO:0007669"/>
    <property type="project" value="TreeGrafter"/>
</dbReference>
<dbReference type="AlphaFoldDB" id="A0AAD9GEI9"/>